<keyword evidence="3" id="KW-1185">Reference proteome</keyword>
<dbReference type="Proteomes" id="UP000076798">
    <property type="component" value="Unassembled WGS sequence"/>
</dbReference>
<dbReference type="AlphaFoldDB" id="A0A166ASA0"/>
<organism evidence="2 3">
    <name type="scientific">Sistotremastrum suecicum HHB10207 ss-3</name>
    <dbReference type="NCBI Taxonomy" id="1314776"/>
    <lineage>
        <taxon>Eukaryota</taxon>
        <taxon>Fungi</taxon>
        <taxon>Dikarya</taxon>
        <taxon>Basidiomycota</taxon>
        <taxon>Agaricomycotina</taxon>
        <taxon>Agaricomycetes</taxon>
        <taxon>Sistotremastrales</taxon>
        <taxon>Sistotremastraceae</taxon>
        <taxon>Sistotremastrum</taxon>
    </lineage>
</organism>
<dbReference type="STRING" id="1314776.A0A166ASA0"/>
<feature type="domain" description="DDE-1" evidence="1">
    <location>
        <begin position="1"/>
        <end position="88"/>
    </location>
</feature>
<reference evidence="2 3" key="1">
    <citation type="journal article" date="2016" name="Mol. Biol. Evol.">
        <title>Comparative Genomics of Early-Diverging Mushroom-Forming Fungi Provides Insights into the Origins of Lignocellulose Decay Capabilities.</title>
        <authorList>
            <person name="Nagy L.G."/>
            <person name="Riley R."/>
            <person name="Tritt A."/>
            <person name="Adam C."/>
            <person name="Daum C."/>
            <person name="Floudas D."/>
            <person name="Sun H."/>
            <person name="Yadav J.S."/>
            <person name="Pangilinan J."/>
            <person name="Larsson K.H."/>
            <person name="Matsuura K."/>
            <person name="Barry K."/>
            <person name="Labutti K."/>
            <person name="Kuo R."/>
            <person name="Ohm R.A."/>
            <person name="Bhattacharya S.S."/>
            <person name="Shirouzu T."/>
            <person name="Yoshinaga Y."/>
            <person name="Martin F.M."/>
            <person name="Grigoriev I.V."/>
            <person name="Hibbett D.S."/>
        </authorList>
    </citation>
    <scope>NUCLEOTIDE SEQUENCE [LARGE SCALE GENOMIC DNA]</scope>
    <source>
        <strain evidence="2 3">HHB10207 ss-3</strain>
    </source>
</reference>
<dbReference type="EMBL" id="KV428133">
    <property type="protein sequence ID" value="KZT35624.1"/>
    <property type="molecule type" value="Genomic_DNA"/>
</dbReference>
<gene>
    <name evidence="2" type="ORF">SISSUDRAFT_974548</name>
</gene>
<dbReference type="OrthoDB" id="3064354at2759"/>
<accession>A0A166ASA0</accession>
<feature type="non-terminal residue" evidence="2">
    <location>
        <position position="98"/>
    </location>
</feature>
<protein>
    <recommendedName>
        <fullName evidence="1">DDE-1 domain-containing protein</fullName>
    </recommendedName>
</protein>
<feature type="non-terminal residue" evidence="2">
    <location>
        <position position="1"/>
    </location>
</feature>
<evidence type="ECO:0000259" key="1">
    <source>
        <dbReference type="Pfam" id="PF03184"/>
    </source>
</evidence>
<evidence type="ECO:0000313" key="2">
    <source>
        <dbReference type="EMBL" id="KZT35624.1"/>
    </source>
</evidence>
<dbReference type="Pfam" id="PF03184">
    <property type="entry name" value="DDE_1"/>
    <property type="match status" value="1"/>
</dbReference>
<evidence type="ECO:0000313" key="3">
    <source>
        <dbReference type="Proteomes" id="UP000076798"/>
    </source>
</evidence>
<dbReference type="GO" id="GO:0003676">
    <property type="term" value="F:nucleic acid binding"/>
    <property type="evidence" value="ECO:0007669"/>
    <property type="project" value="InterPro"/>
</dbReference>
<dbReference type="InterPro" id="IPR004875">
    <property type="entry name" value="DDE_SF_endonuclease_dom"/>
</dbReference>
<sequence>DGHGSHDTWLLIYFCEKRRIAVICLPPHTTHALQPCDVGAFGPLSLEWKKRVIRLSSLNIEITKENFIGHYTEVRAASLKPKTILSAWARTGIHPYNP</sequence>
<proteinExistence type="predicted"/>
<name>A0A166ASA0_9AGAM</name>